<feature type="region of interest" description="Disordered" evidence="2">
    <location>
        <begin position="69"/>
        <end position="160"/>
    </location>
</feature>
<keyword evidence="5" id="KW-1185">Reference proteome</keyword>
<protein>
    <submittedName>
        <fullName evidence="4">Lsr2 family protein</fullName>
    </submittedName>
</protein>
<comment type="caution">
    <text evidence="4">The sequence shown here is derived from an EMBL/GenBank/DDBJ whole genome shotgun (WGS) entry which is preliminary data.</text>
</comment>
<feature type="compositionally biased region" description="Acidic residues" evidence="2">
    <location>
        <begin position="86"/>
        <end position="106"/>
    </location>
</feature>
<name>A0ABS7HMJ7_9MICO</name>
<dbReference type="Pfam" id="PF23359">
    <property type="entry name" value="Lsr2_DNA-bd"/>
    <property type="match status" value="1"/>
</dbReference>
<accession>A0ABS7HMJ7</accession>
<evidence type="ECO:0000313" key="5">
    <source>
        <dbReference type="Proteomes" id="UP001196843"/>
    </source>
</evidence>
<evidence type="ECO:0000259" key="3">
    <source>
        <dbReference type="Pfam" id="PF23359"/>
    </source>
</evidence>
<evidence type="ECO:0000256" key="1">
    <source>
        <dbReference type="ARBA" id="ARBA00023125"/>
    </source>
</evidence>
<dbReference type="Proteomes" id="UP001196843">
    <property type="component" value="Unassembled WGS sequence"/>
</dbReference>
<dbReference type="EMBL" id="JAEUAW010000003">
    <property type="protein sequence ID" value="MBW9093128.1"/>
    <property type="molecule type" value="Genomic_DNA"/>
</dbReference>
<dbReference type="InterPro" id="IPR055370">
    <property type="entry name" value="Lsr2_DNA-bd"/>
</dbReference>
<gene>
    <name evidence="4" type="ORF">JNB62_05485</name>
</gene>
<keyword evidence="1" id="KW-0238">DNA-binding</keyword>
<dbReference type="InterPro" id="IPR036625">
    <property type="entry name" value="E3-bd_dom_sf"/>
</dbReference>
<evidence type="ECO:0000313" key="4">
    <source>
        <dbReference type="EMBL" id="MBW9093128.1"/>
    </source>
</evidence>
<proteinExistence type="predicted"/>
<feature type="compositionally biased region" description="Basic and acidic residues" evidence="2">
    <location>
        <begin position="70"/>
        <end position="85"/>
    </location>
</feature>
<organism evidence="4 5">
    <name type="scientific">Microbacterium jejuense</name>
    <dbReference type="NCBI Taxonomy" id="1263637"/>
    <lineage>
        <taxon>Bacteria</taxon>
        <taxon>Bacillati</taxon>
        <taxon>Actinomycetota</taxon>
        <taxon>Actinomycetes</taxon>
        <taxon>Micrococcales</taxon>
        <taxon>Microbacteriaceae</taxon>
        <taxon>Microbacterium</taxon>
    </lineage>
</organism>
<dbReference type="RefSeq" id="WP_220299850.1">
    <property type="nucleotide sequence ID" value="NZ_JAEUAW010000003.1"/>
</dbReference>
<feature type="domain" description="Lsr2 DNA-binding" evidence="3">
    <location>
        <begin position="163"/>
        <end position="192"/>
    </location>
</feature>
<reference evidence="4 5" key="1">
    <citation type="journal article" date="2021" name="MBio">
        <title>Poor Competitiveness of Bradyrhizobium in Pigeon Pea Root Colonization in Indian Soils.</title>
        <authorList>
            <person name="Chalasani D."/>
            <person name="Basu A."/>
            <person name="Pullabhotla S.V.S.R.N."/>
            <person name="Jorrin B."/>
            <person name="Neal A.L."/>
            <person name="Poole P.S."/>
            <person name="Podile A.R."/>
            <person name="Tkacz A."/>
        </authorList>
    </citation>
    <scope>NUCLEOTIDE SEQUENCE [LARGE SCALE GENOMIC DNA]</scope>
    <source>
        <strain evidence="4 5">HU14</strain>
    </source>
</reference>
<sequence>MSAVDRLEDGYPHGTVEGFDNGCRGGYCPGEEEHGISCRRAKHLAAGDWRYSRLVAQGLTPAQIAAELGETPHEHPAPEPRRTVPDEEDEDVQVDDLDEEPIEGEDPIMNTTTAPSPATIIKSRKPEPQDVPEWPEEASESSGTSDQATAEPDEQSAELDLTPATIRAWARGTGMPVNVKGSVRRDVVEAYKLAHGHITVEVPAEASETWPGNDGDRVDADPTHGRVDKDIQEKVDAMQPSTLGQRVAMEQTLQDQRDELAALNAEADGEPDLIPTVEEYGSRLRAIQQRQVEKGYTPEHDDAHGVRHLLNWAIDYARRGRTDDAAGLVLSALGSLDRTEAHVVVHGPVADMETRAQLFNEGWDEARRQSVEVTIEALAESLEFALMQWAAAMDRAQDAEARADAAEQQLAARRPWWKRLSA</sequence>
<dbReference type="Gene3D" id="4.10.320.10">
    <property type="entry name" value="E3-binding domain"/>
    <property type="match status" value="1"/>
</dbReference>
<evidence type="ECO:0000256" key="2">
    <source>
        <dbReference type="SAM" id="MobiDB-lite"/>
    </source>
</evidence>